<protein>
    <submittedName>
        <fullName evidence="1">Uncharacterized protein</fullName>
    </submittedName>
</protein>
<comment type="caution">
    <text evidence="1">The sequence shown here is derived from an EMBL/GenBank/DDBJ whole genome shotgun (WGS) entry which is preliminary data.</text>
</comment>
<organism evidence="1 2">
    <name type="scientific">Brassica rapa subsp. trilocularis</name>
    <dbReference type="NCBI Taxonomy" id="1813537"/>
    <lineage>
        <taxon>Eukaryota</taxon>
        <taxon>Viridiplantae</taxon>
        <taxon>Streptophyta</taxon>
        <taxon>Embryophyta</taxon>
        <taxon>Tracheophyta</taxon>
        <taxon>Spermatophyta</taxon>
        <taxon>Magnoliopsida</taxon>
        <taxon>eudicotyledons</taxon>
        <taxon>Gunneridae</taxon>
        <taxon>Pentapetalae</taxon>
        <taxon>rosids</taxon>
        <taxon>malvids</taxon>
        <taxon>Brassicales</taxon>
        <taxon>Brassicaceae</taxon>
        <taxon>Brassiceae</taxon>
        <taxon>Brassica</taxon>
    </lineage>
</organism>
<dbReference type="EMBL" id="JADBGQ010000003">
    <property type="protein sequence ID" value="KAG5402923.1"/>
    <property type="molecule type" value="Genomic_DNA"/>
</dbReference>
<gene>
    <name evidence="1" type="primary">A03g500530.1_BraROA</name>
    <name evidence="1" type="ORF">IGI04_009042</name>
</gene>
<dbReference type="Proteomes" id="UP000823674">
    <property type="component" value="Chromosome A03"/>
</dbReference>
<accession>A0ABQ7MW61</accession>
<sequence length="147" mass="17256">MVKGTITTMVTRLFPWSCDCATAQELDNSIKIVVLKKVGFDKFEPESVYMAKDFETQFKDNICLFAEVTLPQLPHDMVQKLLVSCLNPSFWFQPEPRVFMNSRNYANQSLEAVYPTFPYSMPMTKKSEFFEHDKLEKMKLRQDYRSL</sequence>
<evidence type="ECO:0000313" key="2">
    <source>
        <dbReference type="Proteomes" id="UP000823674"/>
    </source>
</evidence>
<keyword evidence="2" id="KW-1185">Reference proteome</keyword>
<proteinExistence type="predicted"/>
<reference evidence="1 2" key="1">
    <citation type="submission" date="2021-03" db="EMBL/GenBank/DDBJ databases">
        <authorList>
            <person name="King G.J."/>
            <person name="Bancroft I."/>
            <person name="Baten A."/>
            <person name="Bloomfield J."/>
            <person name="Borpatragohain P."/>
            <person name="He Z."/>
            <person name="Irish N."/>
            <person name="Irwin J."/>
            <person name="Liu K."/>
            <person name="Mauleon R.P."/>
            <person name="Moore J."/>
            <person name="Morris R."/>
            <person name="Ostergaard L."/>
            <person name="Wang B."/>
            <person name="Wells R."/>
        </authorList>
    </citation>
    <scope>NUCLEOTIDE SEQUENCE [LARGE SCALE GENOMIC DNA]</scope>
    <source>
        <strain evidence="1">R-o-18</strain>
        <tissue evidence="1">Leaf</tissue>
    </source>
</reference>
<evidence type="ECO:0000313" key="1">
    <source>
        <dbReference type="EMBL" id="KAG5402923.1"/>
    </source>
</evidence>
<name>A0ABQ7MW61_BRACM</name>